<reference evidence="2 3" key="1">
    <citation type="submission" date="2019-01" db="EMBL/GenBank/DDBJ databases">
        <title>Comparative genomic analysis identifies haemin-independent Haemophilus haemolyticus: a formal re-classification of Haemophilus intermedius.</title>
        <authorList>
            <person name="Harris T.M."/>
            <person name="Price E.P."/>
            <person name="Sarovich D.S."/>
            <person name="Norskov-Lauritsen N."/>
            <person name="Beissbarth J."/>
            <person name="Chang A.B."/>
            <person name="Smith-Vaughan H.C."/>
        </authorList>
    </citation>
    <scope>NUCLEOTIDE SEQUENCE [LARGE SCALE GENOMIC DNA]</scope>
    <source>
        <strain evidence="2 3">PN24</strain>
    </source>
</reference>
<evidence type="ECO:0000256" key="1">
    <source>
        <dbReference type="SAM" id="SignalP"/>
    </source>
</evidence>
<name>A0A502JLE4_HAEHA</name>
<evidence type="ECO:0008006" key="4">
    <source>
        <dbReference type="Google" id="ProtNLM"/>
    </source>
</evidence>
<accession>A0A502JLE4</accession>
<keyword evidence="1" id="KW-0732">Signal</keyword>
<feature type="signal peptide" evidence="1">
    <location>
        <begin position="1"/>
        <end position="23"/>
    </location>
</feature>
<dbReference type="Proteomes" id="UP000317926">
    <property type="component" value="Unassembled WGS sequence"/>
</dbReference>
<evidence type="ECO:0000313" key="3">
    <source>
        <dbReference type="Proteomes" id="UP000317926"/>
    </source>
</evidence>
<feature type="chain" id="PRO_5021417833" description="Lipoprotein" evidence="1">
    <location>
        <begin position="24"/>
        <end position="119"/>
    </location>
</feature>
<gene>
    <name evidence="2" type="ORF">EUX55_04940</name>
</gene>
<dbReference type="PROSITE" id="PS51257">
    <property type="entry name" value="PROKAR_LIPOPROTEIN"/>
    <property type="match status" value="1"/>
</dbReference>
<organism evidence="2 3">
    <name type="scientific">Haemophilus haemolyticus</name>
    <dbReference type="NCBI Taxonomy" id="726"/>
    <lineage>
        <taxon>Bacteria</taxon>
        <taxon>Pseudomonadati</taxon>
        <taxon>Pseudomonadota</taxon>
        <taxon>Gammaproteobacteria</taxon>
        <taxon>Pasteurellales</taxon>
        <taxon>Pasteurellaceae</taxon>
        <taxon>Haemophilus</taxon>
    </lineage>
</organism>
<dbReference type="AlphaFoldDB" id="A0A502JLE4"/>
<protein>
    <recommendedName>
        <fullName evidence="4">Lipoprotein</fullName>
    </recommendedName>
</protein>
<dbReference type="RefSeq" id="WP_140519561.1">
    <property type="nucleotide sequence ID" value="NZ_JACBKC010000020.1"/>
</dbReference>
<sequence>MRKICLTVFLGLLLTACSNSEKAFNNPAIVHIKQQNLEIKTLTQCKRIDSLLSNTEENLTYYNKLNNSLLTQNILGGISNILSGFKGSHPIEDRYEIQALITVLNERKQILLEQKNICK</sequence>
<proteinExistence type="predicted"/>
<comment type="caution">
    <text evidence="2">The sequence shown here is derived from an EMBL/GenBank/DDBJ whole genome shotgun (WGS) entry which is preliminary data.</text>
</comment>
<evidence type="ECO:0000313" key="2">
    <source>
        <dbReference type="EMBL" id="TPG99809.1"/>
    </source>
</evidence>
<dbReference type="EMBL" id="SDPK01000020">
    <property type="protein sequence ID" value="TPG99809.1"/>
    <property type="molecule type" value="Genomic_DNA"/>
</dbReference>